<reference evidence="1 2" key="1">
    <citation type="submission" date="2017-11" db="EMBL/GenBank/DDBJ databases">
        <title>Complete genome of a free-living desiccation-tolerant cyanobacterium and its photosynthetic adaptation to extreme terrestrial habitat.</title>
        <authorList>
            <person name="Shang J."/>
        </authorList>
    </citation>
    <scope>NUCLEOTIDE SEQUENCE [LARGE SCALE GENOMIC DNA]</scope>
    <source>
        <strain evidence="1 2">CCNUN1</strain>
    </source>
</reference>
<protein>
    <submittedName>
        <fullName evidence="1">Uncharacterized protein</fullName>
    </submittedName>
</protein>
<accession>A0A2K8SFS1</accession>
<evidence type="ECO:0000313" key="1">
    <source>
        <dbReference type="EMBL" id="AUB34314.1"/>
    </source>
</evidence>
<dbReference type="EMBL" id="CP024785">
    <property type="protein sequence ID" value="AUB34314.1"/>
    <property type="molecule type" value="Genomic_DNA"/>
</dbReference>
<evidence type="ECO:0000313" key="2">
    <source>
        <dbReference type="Proteomes" id="UP000232003"/>
    </source>
</evidence>
<dbReference type="KEGG" id="nfl:COO91_00134"/>
<sequence>MLDGVFPTCMYTVAACREGLGVGCNNCGNHNYLCGHDITQR</sequence>
<proteinExistence type="predicted"/>
<name>A0A2K8SFS1_9NOSO</name>
<dbReference type="AlphaFoldDB" id="A0A2K8SFS1"/>
<dbReference type="Proteomes" id="UP000232003">
    <property type="component" value="Chromosome"/>
</dbReference>
<organism evidence="1 2">
    <name type="scientific">Nostoc flagelliforme CCNUN1</name>
    <dbReference type="NCBI Taxonomy" id="2038116"/>
    <lineage>
        <taxon>Bacteria</taxon>
        <taxon>Bacillati</taxon>
        <taxon>Cyanobacteriota</taxon>
        <taxon>Cyanophyceae</taxon>
        <taxon>Nostocales</taxon>
        <taxon>Nostocaceae</taxon>
        <taxon>Nostoc</taxon>
    </lineage>
</organism>
<gene>
    <name evidence="1" type="ORF">COO91_00134</name>
</gene>
<keyword evidence="2" id="KW-1185">Reference proteome</keyword>